<proteinExistence type="predicted"/>
<dbReference type="RefSeq" id="WP_307421537.1">
    <property type="nucleotide sequence ID" value="NZ_JAUSVK010000001.1"/>
</dbReference>
<dbReference type="Gene3D" id="1.10.10.60">
    <property type="entry name" value="Homeodomain-like"/>
    <property type="match status" value="1"/>
</dbReference>
<evidence type="ECO:0000313" key="3">
    <source>
        <dbReference type="Proteomes" id="UP001237448"/>
    </source>
</evidence>
<reference evidence="2 3" key="1">
    <citation type="submission" date="2023-07" db="EMBL/GenBank/DDBJ databases">
        <title>Genomic Encyclopedia of Type Strains, Phase IV (KMG-IV): sequencing the most valuable type-strain genomes for metagenomic binning, comparative biology and taxonomic classification.</title>
        <authorList>
            <person name="Goeker M."/>
        </authorList>
    </citation>
    <scope>NUCLEOTIDE SEQUENCE [LARGE SCALE GENOMIC DNA]</scope>
    <source>
        <strain evidence="2 3">DSM 5896</strain>
    </source>
</reference>
<protein>
    <submittedName>
        <fullName evidence="2">AraC-like DNA-binding protein</fullName>
    </submittedName>
</protein>
<dbReference type="InterPro" id="IPR053142">
    <property type="entry name" value="PchR_regulatory_protein"/>
</dbReference>
<evidence type="ECO:0000313" key="2">
    <source>
        <dbReference type="EMBL" id="MDQ0390356.1"/>
    </source>
</evidence>
<name>A0ABU0F6X0_9HYPH</name>
<dbReference type="InterPro" id="IPR018060">
    <property type="entry name" value="HTH_AraC"/>
</dbReference>
<sequence length="99" mass="10866">MDIIRIQNTPLTIHDLAEMLGISVRILQAGFRKHAGSPPPHLSRLARLEGAHRDLASGVTPTIADAARKWGFSNAGRFAGEYFKVVGEFPSDTIRRCRG</sequence>
<comment type="caution">
    <text evidence="2">The sequence shown here is derived from an EMBL/GenBank/DDBJ whole genome shotgun (WGS) entry which is preliminary data.</text>
</comment>
<dbReference type="SMART" id="SM00342">
    <property type="entry name" value="HTH_ARAC"/>
    <property type="match status" value="1"/>
</dbReference>
<organism evidence="2 3">
    <name type="scientific">Labrys monachus</name>
    <dbReference type="NCBI Taxonomy" id="217067"/>
    <lineage>
        <taxon>Bacteria</taxon>
        <taxon>Pseudomonadati</taxon>
        <taxon>Pseudomonadota</taxon>
        <taxon>Alphaproteobacteria</taxon>
        <taxon>Hyphomicrobiales</taxon>
        <taxon>Xanthobacteraceae</taxon>
        <taxon>Labrys</taxon>
    </lineage>
</organism>
<evidence type="ECO:0000259" key="1">
    <source>
        <dbReference type="PROSITE" id="PS01124"/>
    </source>
</evidence>
<accession>A0ABU0F6X0</accession>
<feature type="domain" description="HTH araC/xylS-type" evidence="1">
    <location>
        <begin position="1"/>
        <end position="96"/>
    </location>
</feature>
<dbReference type="Proteomes" id="UP001237448">
    <property type="component" value="Unassembled WGS sequence"/>
</dbReference>
<dbReference type="PROSITE" id="PS01124">
    <property type="entry name" value="HTH_ARAC_FAMILY_2"/>
    <property type="match status" value="1"/>
</dbReference>
<gene>
    <name evidence="2" type="ORF">J3R73_000148</name>
</gene>
<dbReference type="EMBL" id="JAUSVK010000001">
    <property type="protein sequence ID" value="MDQ0390356.1"/>
    <property type="molecule type" value="Genomic_DNA"/>
</dbReference>
<dbReference type="PANTHER" id="PTHR47893:SF1">
    <property type="entry name" value="REGULATORY PROTEIN PCHR"/>
    <property type="match status" value="1"/>
</dbReference>
<dbReference type="Pfam" id="PF12833">
    <property type="entry name" value="HTH_18"/>
    <property type="match status" value="1"/>
</dbReference>
<keyword evidence="3" id="KW-1185">Reference proteome</keyword>
<dbReference type="PANTHER" id="PTHR47893">
    <property type="entry name" value="REGULATORY PROTEIN PCHR"/>
    <property type="match status" value="1"/>
</dbReference>